<keyword evidence="1" id="KW-0812">Transmembrane</keyword>
<sequence length="389" mass="43492">MTTPSPSSANNGSSRAGRAIQALPLLFLSVLAFYNMDILHLMLAPNPIQDGKITYSPTRSVTLPEKFHLIPGVDPVIRNVVTGFAPSTLEEDKPSAWQMVVFLSDCGLLHLLWCLEGERGASRGGPAGFPTLFQTLAQLVGGGTTLPIVYFLSHVFRSPLPARPTYSIRINTHHAFIYTFLLLPLHSLPVWLMYHASTLQDRHWWTWLWQLYPVRVSLGYYILRTLFETRGRKQASTATASKPNSIHHSNHYHRHLLLALLPLIAISAGLWLHTLLASSYSLYEIFYPSPLPDELLGTFTGQMQVLLKWDYIFVVASSLLWWGYEMWDLKRVGRVTARGIAVLVVMWVGMGMVLGPAVGVAVVWLVREWYLVGGSGPGTEGFEKGKEGR</sequence>
<evidence type="ECO:0000313" key="3">
    <source>
        <dbReference type="Proteomes" id="UP000800097"/>
    </source>
</evidence>
<dbReference type="Proteomes" id="UP000800097">
    <property type="component" value="Unassembled WGS sequence"/>
</dbReference>
<dbReference type="GeneID" id="54555826"/>
<feature type="transmembrane region" description="Helical" evidence="1">
    <location>
        <begin position="174"/>
        <end position="192"/>
    </location>
</feature>
<dbReference type="OrthoDB" id="2431938at2759"/>
<feature type="transmembrane region" description="Helical" evidence="1">
    <location>
        <begin position="339"/>
        <end position="366"/>
    </location>
</feature>
<dbReference type="EMBL" id="ML986489">
    <property type="protein sequence ID" value="KAF2278002.1"/>
    <property type="molecule type" value="Genomic_DNA"/>
</dbReference>
<feature type="transmembrane region" description="Helical" evidence="1">
    <location>
        <begin position="20"/>
        <end position="43"/>
    </location>
</feature>
<feature type="transmembrane region" description="Helical" evidence="1">
    <location>
        <begin position="309"/>
        <end position="327"/>
    </location>
</feature>
<dbReference type="AlphaFoldDB" id="A0A6A6JNB3"/>
<feature type="transmembrane region" description="Helical" evidence="1">
    <location>
        <begin position="204"/>
        <end position="223"/>
    </location>
</feature>
<dbReference type="RefSeq" id="XP_033655541.1">
    <property type="nucleotide sequence ID" value="XM_033802651.1"/>
</dbReference>
<evidence type="ECO:0000256" key="1">
    <source>
        <dbReference type="SAM" id="Phobius"/>
    </source>
</evidence>
<name>A0A6A6JNB3_WESOR</name>
<protein>
    <submittedName>
        <fullName evidence="2">Uncharacterized protein</fullName>
    </submittedName>
</protein>
<evidence type="ECO:0000313" key="2">
    <source>
        <dbReference type="EMBL" id="KAF2278002.1"/>
    </source>
</evidence>
<reference evidence="2" key="1">
    <citation type="journal article" date="2020" name="Stud. Mycol.">
        <title>101 Dothideomycetes genomes: a test case for predicting lifestyles and emergence of pathogens.</title>
        <authorList>
            <person name="Haridas S."/>
            <person name="Albert R."/>
            <person name="Binder M."/>
            <person name="Bloem J."/>
            <person name="Labutti K."/>
            <person name="Salamov A."/>
            <person name="Andreopoulos B."/>
            <person name="Baker S."/>
            <person name="Barry K."/>
            <person name="Bills G."/>
            <person name="Bluhm B."/>
            <person name="Cannon C."/>
            <person name="Castanera R."/>
            <person name="Culley D."/>
            <person name="Daum C."/>
            <person name="Ezra D."/>
            <person name="Gonzalez J."/>
            <person name="Henrissat B."/>
            <person name="Kuo A."/>
            <person name="Liang C."/>
            <person name="Lipzen A."/>
            <person name="Lutzoni F."/>
            <person name="Magnuson J."/>
            <person name="Mondo S."/>
            <person name="Nolan M."/>
            <person name="Ohm R."/>
            <person name="Pangilinan J."/>
            <person name="Park H.-J."/>
            <person name="Ramirez L."/>
            <person name="Alfaro M."/>
            <person name="Sun H."/>
            <person name="Tritt A."/>
            <person name="Yoshinaga Y."/>
            <person name="Zwiers L.-H."/>
            <person name="Turgeon B."/>
            <person name="Goodwin S."/>
            <person name="Spatafora J."/>
            <person name="Crous P."/>
            <person name="Grigoriev I."/>
        </authorList>
    </citation>
    <scope>NUCLEOTIDE SEQUENCE</scope>
    <source>
        <strain evidence="2">CBS 379.55</strain>
    </source>
</reference>
<keyword evidence="1" id="KW-1133">Transmembrane helix</keyword>
<organism evidence="2 3">
    <name type="scientific">Westerdykella ornata</name>
    <dbReference type="NCBI Taxonomy" id="318751"/>
    <lineage>
        <taxon>Eukaryota</taxon>
        <taxon>Fungi</taxon>
        <taxon>Dikarya</taxon>
        <taxon>Ascomycota</taxon>
        <taxon>Pezizomycotina</taxon>
        <taxon>Dothideomycetes</taxon>
        <taxon>Pleosporomycetidae</taxon>
        <taxon>Pleosporales</taxon>
        <taxon>Sporormiaceae</taxon>
        <taxon>Westerdykella</taxon>
    </lineage>
</organism>
<keyword evidence="1" id="KW-0472">Membrane</keyword>
<accession>A0A6A6JNB3</accession>
<proteinExistence type="predicted"/>
<keyword evidence="3" id="KW-1185">Reference proteome</keyword>
<feature type="transmembrane region" description="Helical" evidence="1">
    <location>
        <begin position="256"/>
        <end position="283"/>
    </location>
</feature>
<gene>
    <name evidence="2" type="ORF">EI97DRAFT_500213</name>
</gene>
<feature type="transmembrane region" description="Helical" evidence="1">
    <location>
        <begin position="133"/>
        <end position="153"/>
    </location>
</feature>